<gene>
    <name evidence="11" type="primary">LOC109012836</name>
</gene>
<accession>A0A2I4H252</accession>
<dbReference type="InterPro" id="IPR013083">
    <property type="entry name" value="Znf_RING/FYVE/PHD"/>
</dbReference>
<keyword evidence="11" id="KW-0436">Ligase</keyword>
<dbReference type="FunCoup" id="A0A2I4H252">
    <property type="interactions" value="3129"/>
</dbReference>
<evidence type="ECO:0000313" key="10">
    <source>
        <dbReference type="Proteomes" id="UP000235220"/>
    </source>
</evidence>
<name>A0A2I4H252_JUGRE</name>
<comment type="similarity">
    <text evidence="3">Belongs to the NSE2 family.</text>
</comment>
<keyword evidence="7" id="KW-0833">Ubl conjugation pathway</keyword>
<sequence>MASTSASRFDGATGRIKTAASTLYSDNNSLITEIRKALNMMKEIAVDLERDNQSEMVKELENTVVELLAAYEDCTHFSSAIKSVGDRYQPAGELSRFKKLFEEEIVKLKASSSSAPQNDRITRQFREAIWNVHHAGEPMPGEEQEDIVMTSTQCNLLNITCPLSGKPVTELAEPVRSVACKHIYEKKAVMLYMRSKNPRSQCPVAGCPKLLQAEKVVCDPLLLIEIDEMRTMSNQTARTDMIEDCTELDEEGND</sequence>
<dbReference type="GO" id="GO:0061665">
    <property type="term" value="F:SUMO ligase activity"/>
    <property type="evidence" value="ECO:0000318"/>
    <property type="project" value="GO_Central"/>
</dbReference>
<evidence type="ECO:0000256" key="7">
    <source>
        <dbReference type="ARBA" id="ARBA00022786"/>
    </source>
</evidence>
<evidence type="ECO:0000256" key="8">
    <source>
        <dbReference type="ARBA" id="ARBA00022833"/>
    </source>
</evidence>
<proteinExistence type="inferred from homology"/>
<evidence type="ECO:0000256" key="5">
    <source>
        <dbReference type="ARBA" id="ARBA00022723"/>
    </source>
</evidence>
<dbReference type="UniPathway" id="UPA00886"/>
<protein>
    <submittedName>
        <fullName evidence="11">E3 SUMO-protein ligase MMS21</fullName>
    </submittedName>
</protein>
<dbReference type="AlphaFoldDB" id="A0A2I4H252"/>
<keyword evidence="6" id="KW-0863">Zinc-finger</keyword>
<evidence type="ECO:0000313" key="11">
    <source>
        <dbReference type="RefSeq" id="XP_018850217.1"/>
    </source>
</evidence>
<dbReference type="GO" id="GO:0016874">
    <property type="term" value="F:ligase activity"/>
    <property type="evidence" value="ECO:0007669"/>
    <property type="project" value="UniProtKB-KW"/>
</dbReference>
<dbReference type="GO" id="GO:0000724">
    <property type="term" value="P:double-strand break repair via homologous recombination"/>
    <property type="evidence" value="ECO:0000318"/>
    <property type="project" value="GO_Central"/>
</dbReference>
<dbReference type="OrthoDB" id="26899at2759"/>
<dbReference type="STRING" id="51240.A0A2I4H252"/>
<dbReference type="RefSeq" id="XP_018850217.1">
    <property type="nucleotide sequence ID" value="XM_018994672.2"/>
</dbReference>
<keyword evidence="8" id="KW-0862">Zinc</keyword>
<comment type="subcellular location">
    <subcellularLocation>
        <location evidence="1">Nucleus</location>
    </subcellularLocation>
</comment>
<dbReference type="GO" id="GO:0005634">
    <property type="term" value="C:nucleus"/>
    <property type="evidence" value="ECO:0000318"/>
    <property type="project" value="GO_Central"/>
</dbReference>
<keyword evidence="5" id="KW-0479">Metal-binding</keyword>
<dbReference type="PANTHER" id="PTHR21330:SF1">
    <property type="entry name" value="E3 SUMO-PROTEIN LIGASE NSE2"/>
    <property type="match status" value="1"/>
</dbReference>
<dbReference type="InterPro" id="IPR004181">
    <property type="entry name" value="Znf_MIZ"/>
</dbReference>
<dbReference type="CDD" id="cd16651">
    <property type="entry name" value="SPL-RING_NSE2"/>
    <property type="match status" value="1"/>
</dbReference>
<keyword evidence="10" id="KW-1185">Reference proteome</keyword>
<dbReference type="PROSITE" id="PS51044">
    <property type="entry name" value="ZF_SP_RING"/>
    <property type="match status" value="1"/>
</dbReference>
<evidence type="ECO:0000256" key="6">
    <source>
        <dbReference type="ARBA" id="ARBA00022771"/>
    </source>
</evidence>
<dbReference type="GO" id="GO:0016925">
    <property type="term" value="P:protein sumoylation"/>
    <property type="evidence" value="ECO:0000318"/>
    <property type="project" value="GO_Central"/>
</dbReference>
<dbReference type="PANTHER" id="PTHR21330">
    <property type="entry name" value="E3 SUMO-PROTEIN LIGASE NSE2"/>
    <property type="match status" value="1"/>
</dbReference>
<reference evidence="11" key="1">
    <citation type="submission" date="2025-08" db="UniProtKB">
        <authorList>
            <consortium name="RefSeq"/>
        </authorList>
    </citation>
    <scope>IDENTIFICATION</scope>
    <source>
        <tissue evidence="11">Leaves</tissue>
    </source>
</reference>
<keyword evidence="9" id="KW-0539">Nucleus</keyword>
<dbReference type="GO" id="GO:0008270">
    <property type="term" value="F:zinc ion binding"/>
    <property type="evidence" value="ECO:0007669"/>
    <property type="project" value="UniProtKB-KW"/>
</dbReference>
<dbReference type="Proteomes" id="UP000235220">
    <property type="component" value="Chromosome 2"/>
</dbReference>
<dbReference type="Gene3D" id="3.30.40.10">
    <property type="entry name" value="Zinc/RING finger domain, C3HC4 (zinc finger)"/>
    <property type="match status" value="1"/>
</dbReference>
<dbReference type="Gramene" id="Jr02_21540_p1">
    <property type="protein sequence ID" value="cds.Jr02_21540_p1"/>
    <property type="gene ID" value="Jr02_21540"/>
</dbReference>
<dbReference type="SUPFAM" id="SSF57850">
    <property type="entry name" value="RING/U-box"/>
    <property type="match status" value="1"/>
</dbReference>
<evidence type="ECO:0000256" key="4">
    <source>
        <dbReference type="ARBA" id="ARBA00022679"/>
    </source>
</evidence>
<dbReference type="GO" id="GO:0030915">
    <property type="term" value="C:Smc5-Smc6 complex"/>
    <property type="evidence" value="ECO:0000318"/>
    <property type="project" value="GO_Central"/>
</dbReference>
<dbReference type="KEGG" id="jre:109012836"/>
<comment type="pathway">
    <text evidence="2">Protein modification; protein sumoylation.</text>
</comment>
<evidence type="ECO:0000256" key="1">
    <source>
        <dbReference type="ARBA" id="ARBA00004123"/>
    </source>
</evidence>
<organism evidence="10 11">
    <name type="scientific">Juglans regia</name>
    <name type="common">English walnut</name>
    <dbReference type="NCBI Taxonomy" id="51240"/>
    <lineage>
        <taxon>Eukaryota</taxon>
        <taxon>Viridiplantae</taxon>
        <taxon>Streptophyta</taxon>
        <taxon>Embryophyta</taxon>
        <taxon>Tracheophyta</taxon>
        <taxon>Spermatophyta</taxon>
        <taxon>Magnoliopsida</taxon>
        <taxon>eudicotyledons</taxon>
        <taxon>Gunneridae</taxon>
        <taxon>Pentapetalae</taxon>
        <taxon>rosids</taxon>
        <taxon>fabids</taxon>
        <taxon>Fagales</taxon>
        <taxon>Juglandaceae</taxon>
        <taxon>Juglans</taxon>
    </lineage>
</organism>
<evidence type="ECO:0000256" key="9">
    <source>
        <dbReference type="ARBA" id="ARBA00023242"/>
    </source>
</evidence>
<keyword evidence="4" id="KW-0808">Transferase</keyword>
<evidence type="ECO:0000256" key="2">
    <source>
        <dbReference type="ARBA" id="ARBA00004718"/>
    </source>
</evidence>
<dbReference type="GeneID" id="109012836"/>
<dbReference type="InterPro" id="IPR026846">
    <property type="entry name" value="Nse2(Mms21)"/>
</dbReference>
<dbReference type="Pfam" id="PF11789">
    <property type="entry name" value="zf-Nse"/>
    <property type="match status" value="1"/>
</dbReference>
<evidence type="ECO:0000256" key="3">
    <source>
        <dbReference type="ARBA" id="ARBA00008212"/>
    </source>
</evidence>